<dbReference type="EMBL" id="DRLF01000402">
    <property type="protein sequence ID" value="HEC07509.1"/>
    <property type="molecule type" value="Genomic_DNA"/>
</dbReference>
<dbReference type="Gene3D" id="3.40.50.1110">
    <property type="entry name" value="SGNH hydrolase"/>
    <property type="match status" value="1"/>
</dbReference>
<keyword evidence="1" id="KW-0812">Transmembrane</keyword>
<feature type="non-terminal residue" evidence="2">
    <location>
        <position position="291"/>
    </location>
</feature>
<keyword evidence="1" id="KW-1133">Transmembrane helix</keyword>
<comment type="caution">
    <text evidence="2">The sequence shown here is derived from an EMBL/GenBank/DDBJ whole genome shotgun (WGS) entry which is preliminary data.</text>
</comment>
<keyword evidence="2" id="KW-0378">Hydrolase</keyword>
<proteinExistence type="predicted"/>
<feature type="transmembrane region" description="Helical" evidence="1">
    <location>
        <begin position="20"/>
        <end position="42"/>
    </location>
</feature>
<evidence type="ECO:0000256" key="1">
    <source>
        <dbReference type="SAM" id="Phobius"/>
    </source>
</evidence>
<dbReference type="CDD" id="cd00229">
    <property type="entry name" value="SGNH_hydrolase"/>
    <property type="match status" value="1"/>
</dbReference>
<organism evidence="2">
    <name type="scientific">Thiolapillus brandeum</name>
    <dbReference type="NCBI Taxonomy" id="1076588"/>
    <lineage>
        <taxon>Bacteria</taxon>
        <taxon>Pseudomonadati</taxon>
        <taxon>Pseudomonadota</taxon>
        <taxon>Gammaproteobacteria</taxon>
        <taxon>Chromatiales</taxon>
        <taxon>Sedimenticolaceae</taxon>
        <taxon>Thiolapillus</taxon>
    </lineage>
</organism>
<dbReference type="Proteomes" id="UP000886339">
    <property type="component" value="Unassembled WGS sequence"/>
</dbReference>
<dbReference type="InterPro" id="IPR036514">
    <property type="entry name" value="SGNH_hydro_sf"/>
</dbReference>
<dbReference type="GO" id="GO:0016788">
    <property type="term" value="F:hydrolase activity, acting on ester bonds"/>
    <property type="evidence" value="ECO:0007669"/>
    <property type="project" value="UniProtKB-ARBA"/>
</dbReference>
<dbReference type="AlphaFoldDB" id="A0A831RXD1"/>
<name>A0A831RXD1_9GAMM</name>
<sequence length="291" mass="32529">MGNAGSANPVEKKGHILQRFITKTLVVLVAVILALLAAEFSVRFLTTIGPRSGTLKPALEDSLNVLTERTSTLTPGYTGILSGRDFSSVSIQVNAYGFRDPVWDFDTLADQRPYLFVGDSHFFGWGVEQEERISEQFAVQLKEAGMAAPVLNMSIPGWGTYQYLDVLEIHAVRVRPRVVILGFFVGNDFLDDITTVASHRNAGTGESTVSLFDTFNDQLRESLRASRVFNLVKYGLWNFQAFRHLFNTLEIHNDRVGLYDPVGGDWQDRLYSPTLEAFRLIAEFSNDAEIP</sequence>
<gene>
    <name evidence="2" type="ORF">ENJ12_11680</name>
</gene>
<accession>A0A831RXD1</accession>
<reference evidence="2" key="1">
    <citation type="journal article" date="2020" name="mSystems">
        <title>Genome- and Community-Level Interaction Insights into Carbon Utilization and Element Cycling Functions of Hydrothermarchaeota in Hydrothermal Sediment.</title>
        <authorList>
            <person name="Zhou Z."/>
            <person name="Liu Y."/>
            <person name="Xu W."/>
            <person name="Pan J."/>
            <person name="Luo Z.H."/>
            <person name="Li M."/>
        </authorList>
    </citation>
    <scope>NUCLEOTIDE SEQUENCE [LARGE SCALE GENOMIC DNA]</scope>
    <source>
        <strain evidence="2">HyVt-458</strain>
    </source>
</reference>
<protein>
    <submittedName>
        <fullName evidence="2">SGNH/GDSL hydrolase family protein</fullName>
    </submittedName>
</protein>
<keyword evidence="1" id="KW-0472">Membrane</keyword>
<dbReference type="SUPFAM" id="SSF52266">
    <property type="entry name" value="SGNH hydrolase"/>
    <property type="match status" value="1"/>
</dbReference>
<evidence type="ECO:0000313" key="2">
    <source>
        <dbReference type="EMBL" id="HEC07509.1"/>
    </source>
</evidence>